<dbReference type="PIRSF" id="PIRSF016020">
    <property type="entry name" value="PHexose_mutarotase"/>
    <property type="match status" value="1"/>
</dbReference>
<dbReference type="CDD" id="cd09020">
    <property type="entry name" value="D-hex-6-P-epi_like"/>
    <property type="match status" value="1"/>
</dbReference>
<dbReference type="InterPro" id="IPR014718">
    <property type="entry name" value="GH-type_carb-bd"/>
</dbReference>
<keyword evidence="8" id="KW-1185">Reference proteome</keyword>
<evidence type="ECO:0000256" key="6">
    <source>
        <dbReference type="PIRSR" id="PIRSR016020-1"/>
    </source>
</evidence>
<organism evidence="7 8">
    <name type="scientific">Paramarasmius palmivorus</name>
    <dbReference type="NCBI Taxonomy" id="297713"/>
    <lineage>
        <taxon>Eukaryota</taxon>
        <taxon>Fungi</taxon>
        <taxon>Dikarya</taxon>
        <taxon>Basidiomycota</taxon>
        <taxon>Agaricomycotina</taxon>
        <taxon>Agaricomycetes</taxon>
        <taxon>Agaricomycetidae</taxon>
        <taxon>Agaricales</taxon>
        <taxon>Marasmiineae</taxon>
        <taxon>Marasmiaceae</taxon>
        <taxon>Paramarasmius</taxon>
    </lineage>
</organism>
<dbReference type="InterPro" id="IPR025532">
    <property type="entry name" value="G6P_1-epimerase"/>
</dbReference>
<evidence type="ECO:0000313" key="7">
    <source>
        <dbReference type="EMBL" id="KAK7044242.1"/>
    </source>
</evidence>
<dbReference type="EMBL" id="JAYKXP010000026">
    <property type="protein sequence ID" value="KAK7044242.1"/>
    <property type="molecule type" value="Genomic_DNA"/>
</dbReference>
<comment type="catalytic activity">
    <reaction evidence="1">
        <text>alpha-D-glucose 6-phosphate = beta-D-glucose 6-phosphate</text>
        <dbReference type="Rhea" id="RHEA:16249"/>
        <dbReference type="ChEBI" id="CHEBI:58225"/>
        <dbReference type="ChEBI" id="CHEBI:58247"/>
        <dbReference type="EC" id="5.1.3.15"/>
    </reaction>
</comment>
<dbReference type="Pfam" id="PF01263">
    <property type="entry name" value="Aldose_epim"/>
    <property type="match status" value="1"/>
</dbReference>
<gene>
    <name evidence="7" type="ORF">VNI00_007964</name>
</gene>
<dbReference type="GO" id="GO:0005737">
    <property type="term" value="C:cytoplasm"/>
    <property type="evidence" value="ECO:0007669"/>
    <property type="project" value="TreeGrafter"/>
</dbReference>
<evidence type="ECO:0000313" key="8">
    <source>
        <dbReference type="Proteomes" id="UP001383192"/>
    </source>
</evidence>
<comment type="similarity">
    <text evidence="2 5">Belongs to the glucose-6-phosphate 1-epimerase family.</text>
</comment>
<dbReference type="InterPro" id="IPR011013">
    <property type="entry name" value="Gal_mutarotase_sf_dom"/>
</dbReference>
<dbReference type="GO" id="GO:0005975">
    <property type="term" value="P:carbohydrate metabolic process"/>
    <property type="evidence" value="ECO:0007669"/>
    <property type="project" value="InterPro"/>
</dbReference>
<dbReference type="PANTHER" id="PTHR11122">
    <property type="entry name" value="APOSPORY-ASSOCIATED PROTEIN C-RELATED"/>
    <property type="match status" value="1"/>
</dbReference>
<dbReference type="SUPFAM" id="SSF74650">
    <property type="entry name" value="Galactose mutarotase-like"/>
    <property type="match status" value="1"/>
</dbReference>
<comment type="caution">
    <text evidence="7">The sequence shown here is derived from an EMBL/GenBank/DDBJ whole genome shotgun (WGS) entry which is preliminary data.</text>
</comment>
<sequence length="309" mass="34324">MPVEQTNDRIILKHPKGPSVEMLLYGAHILSWKSGSKGSPEQKERLFLSSKAPLDGSAPVRGGIPVVFPAFAAPPHAHPEHSKLGIHGFARSEVWTFDSVVLDSEAGVSVRLSEASGVLEERRCTYSIVCQALTPTPKIQEVYSRQFQLAYVVTLAEHQLSTDLHVHNPDSEPLEFHALFHNYIRCPANDVAIAPLQGKKYFDKTDKEFQGLKTETRAAVDVRKWTDSVYEDTSGSYEVTWPGDGVSIKTVNLKDLVIWNPQAEAGPKIIDMEDKGWEKYVCVEPGFVKGYVKLEGGKSWTGQQTITLH</sequence>
<dbReference type="PANTHER" id="PTHR11122:SF13">
    <property type="entry name" value="GLUCOSE-6-PHOSPHATE 1-EPIMERASE"/>
    <property type="match status" value="1"/>
</dbReference>
<dbReference type="EC" id="5.1.3.15" evidence="3 5"/>
<protein>
    <recommendedName>
        <fullName evidence="3 5">Glucose-6-phosphate 1-epimerase</fullName>
        <ecNumber evidence="3 5">5.1.3.15</ecNumber>
    </recommendedName>
</protein>
<keyword evidence="4 5" id="KW-0413">Isomerase</keyword>
<dbReference type="InterPro" id="IPR008183">
    <property type="entry name" value="Aldose_1/G6P_1-epimerase"/>
</dbReference>
<evidence type="ECO:0000256" key="1">
    <source>
        <dbReference type="ARBA" id="ARBA00001096"/>
    </source>
</evidence>
<dbReference type="Proteomes" id="UP001383192">
    <property type="component" value="Unassembled WGS sequence"/>
</dbReference>
<reference evidence="7 8" key="1">
    <citation type="submission" date="2024-01" db="EMBL/GenBank/DDBJ databases">
        <title>A draft genome for a cacao thread blight-causing isolate of Paramarasmius palmivorus.</title>
        <authorList>
            <person name="Baruah I.K."/>
            <person name="Bukari Y."/>
            <person name="Amoako-Attah I."/>
            <person name="Meinhardt L.W."/>
            <person name="Bailey B.A."/>
            <person name="Cohen S.P."/>
        </authorList>
    </citation>
    <scope>NUCLEOTIDE SEQUENCE [LARGE SCALE GENOMIC DNA]</scope>
    <source>
        <strain evidence="7 8">GH-12</strain>
    </source>
</reference>
<feature type="active site" evidence="6">
    <location>
        <position position="284"/>
    </location>
</feature>
<feature type="active site" evidence="6">
    <location>
        <position position="181"/>
    </location>
</feature>
<dbReference type="GO" id="GO:0047938">
    <property type="term" value="F:glucose-6-phosphate 1-epimerase activity"/>
    <property type="evidence" value="ECO:0007669"/>
    <property type="project" value="UniProtKB-UniRule"/>
</dbReference>
<accession>A0AAW0CVK4</accession>
<evidence type="ECO:0000256" key="3">
    <source>
        <dbReference type="ARBA" id="ARBA00012083"/>
    </source>
</evidence>
<proteinExistence type="inferred from homology"/>
<comment type="function">
    <text evidence="5">Catalyzes the interconversion between the alpha and beta anomers from at least three hexose 6-phosphate sugars (Glc6P, Gal6P, and Man6P).</text>
</comment>
<dbReference type="AlphaFoldDB" id="A0AAW0CVK4"/>
<name>A0AAW0CVK4_9AGAR</name>
<evidence type="ECO:0000256" key="5">
    <source>
        <dbReference type="PIRNR" id="PIRNR016020"/>
    </source>
</evidence>
<dbReference type="GO" id="GO:0030246">
    <property type="term" value="F:carbohydrate binding"/>
    <property type="evidence" value="ECO:0007669"/>
    <property type="project" value="UniProtKB-UniRule"/>
</dbReference>
<dbReference type="Gene3D" id="2.70.98.10">
    <property type="match status" value="1"/>
</dbReference>
<evidence type="ECO:0000256" key="2">
    <source>
        <dbReference type="ARBA" id="ARBA00005866"/>
    </source>
</evidence>
<evidence type="ECO:0000256" key="4">
    <source>
        <dbReference type="ARBA" id="ARBA00023235"/>
    </source>
</evidence>